<dbReference type="GO" id="GO:0001228">
    <property type="term" value="F:DNA-binding transcription activator activity, RNA polymerase II-specific"/>
    <property type="evidence" value="ECO:0007669"/>
    <property type="project" value="TreeGrafter"/>
</dbReference>
<evidence type="ECO:0000256" key="4">
    <source>
        <dbReference type="ARBA" id="ARBA00023159"/>
    </source>
</evidence>
<protein>
    <submittedName>
        <fullName evidence="9">Nuclear transcription factor Y subunit C-2</fullName>
    </submittedName>
</protein>
<evidence type="ECO:0000313" key="10">
    <source>
        <dbReference type="Proteomes" id="UP001210925"/>
    </source>
</evidence>
<dbReference type="GO" id="GO:0046982">
    <property type="term" value="F:protein heterodimerization activity"/>
    <property type="evidence" value="ECO:0007669"/>
    <property type="project" value="InterPro"/>
</dbReference>
<keyword evidence="2" id="KW-0805">Transcription regulation</keyword>
<keyword evidence="5" id="KW-0804">Transcription</keyword>
<reference evidence="9" key="1">
    <citation type="submission" date="2020-05" db="EMBL/GenBank/DDBJ databases">
        <title>Phylogenomic resolution of chytrid fungi.</title>
        <authorList>
            <person name="Stajich J.E."/>
            <person name="Amses K."/>
            <person name="Simmons R."/>
            <person name="Seto K."/>
            <person name="Myers J."/>
            <person name="Bonds A."/>
            <person name="Quandt C.A."/>
            <person name="Barry K."/>
            <person name="Liu P."/>
            <person name="Grigoriev I."/>
            <person name="Longcore J.E."/>
            <person name="James T.Y."/>
        </authorList>
    </citation>
    <scope>NUCLEOTIDE SEQUENCE</scope>
    <source>
        <strain evidence="9">PLAUS21</strain>
    </source>
</reference>
<dbReference type="CDD" id="cd22908">
    <property type="entry name" value="HFD_NFYC-like"/>
    <property type="match status" value="1"/>
</dbReference>
<dbReference type="InterPro" id="IPR007125">
    <property type="entry name" value="H2A/H2B/H3"/>
</dbReference>
<evidence type="ECO:0000256" key="5">
    <source>
        <dbReference type="ARBA" id="ARBA00023163"/>
    </source>
</evidence>
<dbReference type="EMBL" id="JADGKB010000181">
    <property type="protein sequence ID" value="KAJ3251478.1"/>
    <property type="molecule type" value="Genomic_DNA"/>
</dbReference>
<dbReference type="Pfam" id="PF00125">
    <property type="entry name" value="Histone"/>
    <property type="match status" value="1"/>
</dbReference>
<dbReference type="InterPro" id="IPR009072">
    <property type="entry name" value="Histone-fold"/>
</dbReference>
<feature type="domain" description="Core Histone H2A/H2B/H3" evidence="8">
    <location>
        <begin position="28"/>
        <end position="104"/>
    </location>
</feature>
<keyword evidence="10" id="KW-1185">Reference proteome</keyword>
<comment type="caution">
    <text evidence="9">The sequence shown here is derived from an EMBL/GenBank/DDBJ whole genome shotgun (WGS) entry which is preliminary data.</text>
</comment>
<keyword evidence="3" id="KW-0238">DNA-binding</keyword>
<evidence type="ECO:0000256" key="6">
    <source>
        <dbReference type="ARBA" id="ARBA00023242"/>
    </source>
</evidence>
<evidence type="ECO:0000256" key="3">
    <source>
        <dbReference type="ARBA" id="ARBA00023125"/>
    </source>
</evidence>
<organism evidence="9 10">
    <name type="scientific">Boothiomyces macroporosus</name>
    <dbReference type="NCBI Taxonomy" id="261099"/>
    <lineage>
        <taxon>Eukaryota</taxon>
        <taxon>Fungi</taxon>
        <taxon>Fungi incertae sedis</taxon>
        <taxon>Chytridiomycota</taxon>
        <taxon>Chytridiomycota incertae sedis</taxon>
        <taxon>Chytridiomycetes</taxon>
        <taxon>Rhizophydiales</taxon>
        <taxon>Terramycetaceae</taxon>
        <taxon>Boothiomyces</taxon>
    </lineage>
</organism>
<accession>A0AAD5UAB1</accession>
<comment type="subcellular location">
    <subcellularLocation>
        <location evidence="1">Nucleus</location>
    </subcellularLocation>
</comment>
<dbReference type="Gene3D" id="1.10.20.10">
    <property type="entry name" value="Histone, subunit A"/>
    <property type="match status" value="1"/>
</dbReference>
<evidence type="ECO:0000256" key="2">
    <source>
        <dbReference type="ARBA" id="ARBA00023015"/>
    </source>
</evidence>
<evidence type="ECO:0000313" key="9">
    <source>
        <dbReference type="EMBL" id="KAJ3251478.1"/>
    </source>
</evidence>
<gene>
    <name evidence="9" type="primary">NFYC2</name>
    <name evidence="9" type="ORF">HK103_002382</name>
</gene>
<dbReference type="InterPro" id="IPR050568">
    <property type="entry name" value="Transcr_DNA_Rep_Reg"/>
</dbReference>
<sequence length="172" mass="19936">MSLNEEETETPNVQELMQAFWHSQYEKVQSEPIDFKFHQLPLARIKKVMKSDEDVKSMMISAESPILFSKACEMFILELTLRSWVHTEENKRRTLQKSDVSTAISKSDQYDFLIDIVPREETKKDQAAPFPFFPPAGFGVTPEALLAYQQMQFENQRFFSQDREGNGESSGQ</sequence>
<keyword evidence="6" id="KW-0539">Nucleus</keyword>
<proteinExistence type="inferred from homology"/>
<evidence type="ECO:0000256" key="7">
    <source>
        <dbReference type="ARBA" id="ARBA00038129"/>
    </source>
</evidence>
<dbReference type="PANTHER" id="PTHR10252:SF8">
    <property type="entry name" value="NUCLEAR TRANSCRIPTION FACTOR Y SUBUNIT GAMMA"/>
    <property type="match status" value="1"/>
</dbReference>
<comment type="similarity">
    <text evidence="7">Belongs to the NFYC/HAP5 subunit family.</text>
</comment>
<dbReference type="GO" id="GO:0000978">
    <property type="term" value="F:RNA polymerase II cis-regulatory region sequence-specific DNA binding"/>
    <property type="evidence" value="ECO:0007669"/>
    <property type="project" value="TreeGrafter"/>
</dbReference>
<evidence type="ECO:0000259" key="8">
    <source>
        <dbReference type="Pfam" id="PF00125"/>
    </source>
</evidence>
<name>A0AAD5UAB1_9FUNG</name>
<dbReference type="Proteomes" id="UP001210925">
    <property type="component" value="Unassembled WGS sequence"/>
</dbReference>
<dbReference type="PANTHER" id="PTHR10252">
    <property type="entry name" value="HISTONE-LIKE TRANSCRIPTION FACTOR CCAAT-RELATED"/>
    <property type="match status" value="1"/>
</dbReference>
<dbReference type="FunFam" id="1.10.20.10:FF:000006">
    <property type="entry name" value="Nuclear transcription factor Y subunit gamma"/>
    <property type="match status" value="1"/>
</dbReference>
<dbReference type="SUPFAM" id="SSF47113">
    <property type="entry name" value="Histone-fold"/>
    <property type="match status" value="1"/>
</dbReference>
<evidence type="ECO:0000256" key="1">
    <source>
        <dbReference type="ARBA" id="ARBA00004123"/>
    </source>
</evidence>
<keyword evidence="4" id="KW-0010">Activator</keyword>
<dbReference type="GO" id="GO:0016602">
    <property type="term" value="C:CCAAT-binding factor complex"/>
    <property type="evidence" value="ECO:0007669"/>
    <property type="project" value="TreeGrafter"/>
</dbReference>
<dbReference type="AlphaFoldDB" id="A0AAD5UAB1"/>